<keyword evidence="4 10" id="KW-0812">Transmembrane</keyword>
<feature type="transmembrane region" description="Helical" evidence="10">
    <location>
        <begin position="314"/>
        <end position="339"/>
    </location>
</feature>
<proteinExistence type="inferred from homology"/>
<keyword evidence="5 10" id="KW-1133">Transmembrane helix</keyword>
<feature type="transmembrane region" description="Helical" evidence="10">
    <location>
        <begin position="77"/>
        <end position="96"/>
    </location>
</feature>
<sequence>MSRVRSVSRRLEEDAFMADESSSQSPALPNLKRRHNERWLPLQFFDWSLRGTAQVNFVNNPLSGVLILTALLLQEPWWALCGYLGVLAATVAALILKKDKANVAVGLYGFSGLLVGILMAAFCDRGPWYWWLLVPVSIIGMILGSEHVPCAVLASPLVSPFVPLGLPVFTLPFNIAVTLFMVSTGHYNAQTPSAHYNPHLDAAQRNPCCCEPVPVGVGQVSACDNPWAGGVIAVPLFISSLINRLHAATGSVAGIPAGEKLHFIYLSSASLLTCLQAFTHSANQSHSQLPTPPCCISLGSPFQKIYDGLWSYNAVLGCTAVGGMFFAFTWQAHLVAVAWHGASSRKPFFCAYLGEALMNMMSAVGLPALTWPFCLGTLVFLLTSSGLHGVYELPLSEVAYPEANRRYYLQQQQQTADSTGGASKENNAAIV</sequence>
<evidence type="ECO:0000256" key="5">
    <source>
        <dbReference type="ARBA" id="ARBA00022989"/>
    </source>
</evidence>
<dbReference type="GO" id="GO:0015204">
    <property type="term" value="F:urea transmembrane transporter activity"/>
    <property type="evidence" value="ECO:0007669"/>
    <property type="project" value="InterPro"/>
</dbReference>
<evidence type="ECO:0000313" key="11">
    <source>
        <dbReference type="Proteomes" id="UP001318040"/>
    </source>
</evidence>
<feature type="transmembrane region" description="Helical" evidence="10">
    <location>
        <begin position="360"/>
        <end position="382"/>
    </location>
</feature>
<evidence type="ECO:0000256" key="1">
    <source>
        <dbReference type="ARBA" id="ARBA00004651"/>
    </source>
</evidence>
<keyword evidence="6 8" id="KW-0472">Membrane</keyword>
<reference evidence="12" key="1">
    <citation type="submission" date="2025-08" db="UniProtKB">
        <authorList>
            <consortium name="RefSeq"/>
        </authorList>
    </citation>
    <scope>IDENTIFICATION</scope>
    <source>
        <tissue evidence="12">Sperm</tissue>
    </source>
</reference>
<dbReference type="GO" id="GO:0005886">
    <property type="term" value="C:plasma membrane"/>
    <property type="evidence" value="ECO:0007669"/>
    <property type="project" value="UniProtKB-SubCell"/>
</dbReference>
<evidence type="ECO:0000256" key="10">
    <source>
        <dbReference type="SAM" id="Phobius"/>
    </source>
</evidence>
<evidence type="ECO:0000256" key="3">
    <source>
        <dbReference type="ARBA" id="ARBA00022475"/>
    </source>
</evidence>
<evidence type="ECO:0000313" key="12">
    <source>
        <dbReference type="RefSeq" id="XP_032809639.1"/>
    </source>
</evidence>
<evidence type="ECO:0000256" key="2">
    <source>
        <dbReference type="ARBA" id="ARBA00005914"/>
    </source>
</evidence>
<dbReference type="PANTHER" id="PTHR10464:SF4">
    <property type="entry name" value="UREA TRANSPORTER"/>
    <property type="match status" value="1"/>
</dbReference>
<accession>A0AAJ7T2G4</accession>
<evidence type="ECO:0000256" key="8">
    <source>
        <dbReference type="PIRNR" id="PIRNR016502"/>
    </source>
</evidence>
<feature type="transmembrane region" description="Helical" evidence="10">
    <location>
        <begin position="128"/>
        <end position="145"/>
    </location>
</feature>
<keyword evidence="8" id="KW-0813">Transport</keyword>
<dbReference type="InterPro" id="IPR004937">
    <property type="entry name" value="Urea_transporter"/>
</dbReference>
<gene>
    <name evidence="12" type="primary">LOC116942141</name>
</gene>
<comment type="catalytic activity">
    <reaction evidence="7">
        <text>urea(in) = urea(out)</text>
        <dbReference type="Rhea" id="RHEA:32799"/>
        <dbReference type="ChEBI" id="CHEBI:16199"/>
    </reaction>
</comment>
<dbReference type="PIRSF" id="PIRSF016502">
    <property type="entry name" value="Urea_transporter"/>
    <property type="match status" value="1"/>
</dbReference>
<evidence type="ECO:0000256" key="6">
    <source>
        <dbReference type="ARBA" id="ARBA00023136"/>
    </source>
</evidence>
<dbReference type="Pfam" id="PF03253">
    <property type="entry name" value="UT"/>
    <property type="match status" value="2"/>
</dbReference>
<feature type="transmembrane region" description="Helical" evidence="10">
    <location>
        <begin position="157"/>
        <end position="182"/>
    </location>
</feature>
<dbReference type="InterPro" id="IPR029020">
    <property type="entry name" value="Ammonium/urea_transptr"/>
</dbReference>
<name>A0AAJ7T2G4_PETMA</name>
<keyword evidence="3 8" id="KW-1003">Cell membrane</keyword>
<evidence type="ECO:0000256" key="7">
    <source>
        <dbReference type="ARBA" id="ARBA00033993"/>
    </source>
</evidence>
<feature type="site" description="Important for channel permeability" evidence="9">
    <location>
        <position position="370"/>
    </location>
</feature>
<dbReference type="KEGG" id="pmrn:116942141"/>
<dbReference type="Proteomes" id="UP001318040">
    <property type="component" value="Chromosome 13"/>
</dbReference>
<dbReference type="AlphaFoldDB" id="A0AAJ7T2G4"/>
<evidence type="ECO:0000256" key="9">
    <source>
        <dbReference type="PIRSR" id="PIRSR016502-1"/>
    </source>
</evidence>
<protein>
    <recommendedName>
        <fullName evidence="8">Urea transporter</fullName>
    </recommendedName>
</protein>
<dbReference type="Gene3D" id="1.10.3430.10">
    <property type="entry name" value="Ammonium transporter AmtB like domains"/>
    <property type="match status" value="2"/>
</dbReference>
<comment type="subcellular location">
    <subcellularLocation>
        <location evidence="1">Cell membrane</location>
        <topology evidence="1">Multi-pass membrane protein</topology>
    </subcellularLocation>
</comment>
<comment type="similarity">
    <text evidence="2 8">Belongs to the urea transporter family.</text>
</comment>
<evidence type="ECO:0000256" key="4">
    <source>
        <dbReference type="ARBA" id="ARBA00022692"/>
    </source>
</evidence>
<dbReference type="PANTHER" id="PTHR10464">
    <property type="entry name" value="UREA TRANSPORTER"/>
    <property type="match status" value="1"/>
</dbReference>
<keyword evidence="11" id="KW-1185">Reference proteome</keyword>
<feature type="transmembrane region" description="Helical" evidence="10">
    <location>
        <begin position="103"/>
        <end position="122"/>
    </location>
</feature>
<organism evidence="11 12">
    <name type="scientific">Petromyzon marinus</name>
    <name type="common">Sea lamprey</name>
    <dbReference type="NCBI Taxonomy" id="7757"/>
    <lineage>
        <taxon>Eukaryota</taxon>
        <taxon>Metazoa</taxon>
        <taxon>Chordata</taxon>
        <taxon>Craniata</taxon>
        <taxon>Vertebrata</taxon>
        <taxon>Cyclostomata</taxon>
        <taxon>Hyperoartia</taxon>
        <taxon>Petromyzontiformes</taxon>
        <taxon>Petromyzontidae</taxon>
        <taxon>Petromyzon</taxon>
    </lineage>
</organism>
<dbReference type="RefSeq" id="XP_032809639.1">
    <property type="nucleotide sequence ID" value="XM_032953748.1"/>
</dbReference>